<keyword evidence="3" id="KW-1185">Reference proteome</keyword>
<feature type="region of interest" description="Disordered" evidence="1">
    <location>
        <begin position="1"/>
        <end position="21"/>
    </location>
</feature>
<dbReference type="RefSeq" id="WP_167473575.1">
    <property type="nucleotide sequence ID" value="NZ_CP046172.1"/>
</dbReference>
<evidence type="ECO:0000313" key="3">
    <source>
        <dbReference type="Proteomes" id="UP000503540"/>
    </source>
</evidence>
<name>A0A6G9YBW7_9NOCA</name>
<dbReference type="AlphaFoldDB" id="A0A6G9YBW7"/>
<dbReference type="EMBL" id="CP046172">
    <property type="protein sequence ID" value="QIS10630.1"/>
    <property type="molecule type" value="Genomic_DNA"/>
</dbReference>
<reference evidence="2 3" key="1">
    <citation type="journal article" date="2019" name="ACS Chem. Biol.">
        <title>Identification and Mobilization of a Cryptic Antibiotic Biosynthesis Gene Locus from a Human-Pathogenic Nocardia Isolate.</title>
        <authorList>
            <person name="Herisse M."/>
            <person name="Ishida K."/>
            <person name="Porter J.L."/>
            <person name="Howden B."/>
            <person name="Hertweck C."/>
            <person name="Stinear T.P."/>
            <person name="Pidot S.J."/>
        </authorList>
    </citation>
    <scope>NUCLEOTIDE SEQUENCE [LARGE SCALE GENOMIC DNA]</scope>
    <source>
        <strain evidence="2 3">AUSMDU00012717</strain>
    </source>
</reference>
<dbReference type="Proteomes" id="UP000503540">
    <property type="component" value="Chromosome"/>
</dbReference>
<protein>
    <submittedName>
        <fullName evidence="2">Uncharacterized protein</fullName>
    </submittedName>
</protein>
<sequence>MPVPTTPAVVAPPTGSPVVPTGVQKPPGVPEGVPDVPSGWSNHWVGHGLDGHVLAEVTRVVLVGAGSRWCVVSGFWWW</sequence>
<gene>
    <name evidence="2" type="ORF">F5544_13710</name>
</gene>
<dbReference type="KEGG" id="nah:F5544_13710"/>
<evidence type="ECO:0000313" key="2">
    <source>
        <dbReference type="EMBL" id="QIS10630.1"/>
    </source>
</evidence>
<accession>A0A6G9YBW7</accession>
<evidence type="ECO:0000256" key="1">
    <source>
        <dbReference type="SAM" id="MobiDB-lite"/>
    </source>
</evidence>
<organism evidence="2 3">
    <name type="scientific">Nocardia arthritidis</name>
    <dbReference type="NCBI Taxonomy" id="228602"/>
    <lineage>
        <taxon>Bacteria</taxon>
        <taxon>Bacillati</taxon>
        <taxon>Actinomycetota</taxon>
        <taxon>Actinomycetes</taxon>
        <taxon>Mycobacteriales</taxon>
        <taxon>Nocardiaceae</taxon>
        <taxon>Nocardia</taxon>
    </lineage>
</organism>
<proteinExistence type="predicted"/>